<dbReference type="AlphaFoldDB" id="A0A1E5V0Y1"/>
<organism evidence="5 6">
    <name type="scientific">Dichanthelium oligosanthes</name>
    <dbReference type="NCBI Taxonomy" id="888268"/>
    <lineage>
        <taxon>Eukaryota</taxon>
        <taxon>Viridiplantae</taxon>
        <taxon>Streptophyta</taxon>
        <taxon>Embryophyta</taxon>
        <taxon>Tracheophyta</taxon>
        <taxon>Spermatophyta</taxon>
        <taxon>Magnoliopsida</taxon>
        <taxon>Liliopsida</taxon>
        <taxon>Poales</taxon>
        <taxon>Poaceae</taxon>
        <taxon>PACMAD clade</taxon>
        <taxon>Panicoideae</taxon>
        <taxon>Panicodae</taxon>
        <taxon>Paniceae</taxon>
        <taxon>Dichantheliinae</taxon>
        <taxon>Dichanthelium</taxon>
    </lineage>
</organism>
<evidence type="ECO:0000256" key="1">
    <source>
        <dbReference type="ARBA" id="ARBA00009861"/>
    </source>
</evidence>
<evidence type="ECO:0000313" key="6">
    <source>
        <dbReference type="Proteomes" id="UP000095767"/>
    </source>
</evidence>
<dbReference type="PANTHER" id="PTHR31642:SF138">
    <property type="entry name" value="PUTRESCINE HYDROXYCINNAMOYLTRANSFERASE 1"/>
    <property type="match status" value="1"/>
</dbReference>
<dbReference type="OrthoDB" id="671439at2759"/>
<evidence type="ECO:0000256" key="2">
    <source>
        <dbReference type="ARBA" id="ARBA00022679"/>
    </source>
</evidence>
<dbReference type="InterPro" id="IPR023213">
    <property type="entry name" value="CAT-like_dom_sf"/>
</dbReference>
<dbReference type="InterPro" id="IPR050317">
    <property type="entry name" value="Plant_Fungal_Acyltransferase"/>
</dbReference>
<keyword evidence="3" id="KW-0012">Acyltransferase</keyword>
<dbReference type="Gene3D" id="3.30.559.10">
    <property type="entry name" value="Chloramphenicol acetyltransferase-like domain"/>
    <property type="match status" value="2"/>
</dbReference>
<dbReference type="Proteomes" id="UP000095767">
    <property type="component" value="Unassembled WGS sequence"/>
</dbReference>
<dbReference type="GO" id="GO:0016747">
    <property type="term" value="F:acyltransferase activity, transferring groups other than amino-acyl groups"/>
    <property type="evidence" value="ECO:0007669"/>
    <property type="project" value="TreeGrafter"/>
</dbReference>
<protein>
    <submittedName>
        <fullName evidence="5">Shikimate O-hydroxycinnamoyltransferase</fullName>
    </submittedName>
</protein>
<comment type="similarity">
    <text evidence="1">Belongs to the plant acyltransferase family.</text>
</comment>
<reference evidence="5 6" key="1">
    <citation type="submission" date="2016-09" db="EMBL/GenBank/DDBJ databases">
        <title>The draft genome of Dichanthelium oligosanthes: A C3 panicoid grass species.</title>
        <authorList>
            <person name="Studer A.J."/>
            <person name="Schnable J.C."/>
            <person name="Brutnell T.P."/>
        </authorList>
    </citation>
    <scope>NUCLEOTIDE SEQUENCE [LARGE SCALE GENOMIC DNA]</scope>
    <source>
        <strain evidence="6">cv. Kellogg 1175</strain>
        <tissue evidence="5">Leaf</tissue>
    </source>
</reference>
<feature type="non-terminal residue" evidence="5">
    <location>
        <position position="271"/>
    </location>
</feature>
<evidence type="ECO:0000256" key="4">
    <source>
        <dbReference type="SAM" id="MobiDB-lite"/>
    </source>
</evidence>
<dbReference type="EMBL" id="LWDX02055804">
    <property type="protein sequence ID" value="OEL18737.1"/>
    <property type="molecule type" value="Genomic_DNA"/>
</dbReference>
<name>A0A1E5V0Y1_9POAL</name>
<sequence length="271" mass="29277">MQKDGFASRRPQVTFLKCGAVCLGTAIHHMASDGRAFARAAGGGEKAATPRPPFLDRTARSPPTVRFDHVEYARPRGGPEPKPKAPFITAILNISKHQVEALKRDAGNAEGNTWLYIAADVRSRVRPPLPDGYLGKALVRTTAVARADDVVSGPLRATARLTDEYVRFQVDFMEQSRSYQPMGSAGLGRWATPDTDVYVVSWLGLPFSDVDFGWGRPAFVGQATLTAAGVVYLVPSPKGGDGGLDIVVGMEAGRLAEFKELFYEGLTQSRV</sequence>
<dbReference type="Pfam" id="PF02458">
    <property type="entry name" value="Transferase"/>
    <property type="match status" value="1"/>
</dbReference>
<comment type="caution">
    <text evidence="5">The sequence shown here is derived from an EMBL/GenBank/DDBJ whole genome shotgun (WGS) entry which is preliminary data.</text>
</comment>
<proteinExistence type="inferred from homology"/>
<dbReference type="PANTHER" id="PTHR31642">
    <property type="entry name" value="TRICHOTHECENE 3-O-ACETYLTRANSFERASE"/>
    <property type="match status" value="1"/>
</dbReference>
<evidence type="ECO:0000256" key="3">
    <source>
        <dbReference type="ARBA" id="ARBA00023315"/>
    </source>
</evidence>
<evidence type="ECO:0000313" key="5">
    <source>
        <dbReference type="EMBL" id="OEL18737.1"/>
    </source>
</evidence>
<gene>
    <name evidence="5" type="ORF">BAE44_0020242</name>
</gene>
<keyword evidence="6" id="KW-1185">Reference proteome</keyword>
<keyword evidence="2 5" id="KW-0808">Transferase</keyword>
<dbReference type="STRING" id="888268.A0A1E5V0Y1"/>
<feature type="region of interest" description="Disordered" evidence="4">
    <location>
        <begin position="42"/>
        <end position="61"/>
    </location>
</feature>
<accession>A0A1E5V0Y1</accession>